<dbReference type="EMBL" id="CAJVPW010048890">
    <property type="protein sequence ID" value="CAG8762022.1"/>
    <property type="molecule type" value="Genomic_DNA"/>
</dbReference>
<evidence type="ECO:0000313" key="2">
    <source>
        <dbReference type="Proteomes" id="UP000789366"/>
    </source>
</evidence>
<accession>A0ACA9QQH8</accession>
<organism evidence="1 2">
    <name type="scientific">Cetraspora pellucida</name>
    <dbReference type="NCBI Taxonomy" id="1433469"/>
    <lineage>
        <taxon>Eukaryota</taxon>
        <taxon>Fungi</taxon>
        <taxon>Fungi incertae sedis</taxon>
        <taxon>Mucoromycota</taxon>
        <taxon>Glomeromycotina</taxon>
        <taxon>Glomeromycetes</taxon>
        <taxon>Diversisporales</taxon>
        <taxon>Gigasporaceae</taxon>
        <taxon>Cetraspora</taxon>
    </lineage>
</organism>
<protein>
    <submittedName>
        <fullName evidence="1">6794_t:CDS:1</fullName>
    </submittedName>
</protein>
<dbReference type="Proteomes" id="UP000789366">
    <property type="component" value="Unassembled WGS sequence"/>
</dbReference>
<proteinExistence type="predicted"/>
<evidence type="ECO:0000313" key="1">
    <source>
        <dbReference type="EMBL" id="CAG8762022.1"/>
    </source>
</evidence>
<feature type="non-terminal residue" evidence="1">
    <location>
        <position position="1"/>
    </location>
</feature>
<sequence>LKRLFYKHIDLFVKFLQPKNNKIYKQYYEDHMEKEETPSQDCPN</sequence>
<reference evidence="1" key="1">
    <citation type="submission" date="2021-06" db="EMBL/GenBank/DDBJ databases">
        <authorList>
            <person name="Kallberg Y."/>
            <person name="Tangrot J."/>
            <person name="Rosling A."/>
        </authorList>
    </citation>
    <scope>NUCLEOTIDE SEQUENCE</scope>
    <source>
        <strain evidence="1">28 12/20/2015</strain>
    </source>
</reference>
<gene>
    <name evidence="1" type="ORF">SPELUC_LOCUS15199</name>
</gene>
<comment type="caution">
    <text evidence="1">The sequence shown here is derived from an EMBL/GenBank/DDBJ whole genome shotgun (WGS) entry which is preliminary data.</text>
</comment>
<keyword evidence="2" id="KW-1185">Reference proteome</keyword>
<name>A0ACA9QQH8_9GLOM</name>